<accession>A0A3G2R581</accession>
<dbReference type="EMBL" id="CP033169">
    <property type="protein sequence ID" value="AYO30623.1"/>
    <property type="molecule type" value="Genomic_DNA"/>
</dbReference>
<dbReference type="RefSeq" id="WP_122014713.1">
    <property type="nucleotide sequence ID" value="NZ_CP033169.1"/>
</dbReference>
<dbReference type="Proteomes" id="UP000280960">
    <property type="component" value="Chromosome"/>
</dbReference>
<dbReference type="KEGG" id="bacg:D2962_08295"/>
<reference evidence="1 2" key="1">
    <citation type="submission" date="2018-10" db="EMBL/GenBank/DDBJ databases">
        <authorList>
            <person name="Zhang X."/>
        </authorList>
    </citation>
    <scope>NUCLEOTIDE SEQUENCE [LARGE SCALE GENOMIC DNA]</scope>
    <source>
        <strain evidence="1 2">SK-G1</strain>
    </source>
</reference>
<sequence length="61" mass="6930">MKLAPGTAIKARNKGVKHEWKLSGRIIKEYPSFFLVWNENGYRETILKALIETGDIIVVEG</sequence>
<evidence type="ECO:0000313" key="1">
    <source>
        <dbReference type="EMBL" id="AYO30623.1"/>
    </source>
</evidence>
<protein>
    <submittedName>
        <fullName evidence="1">Uncharacterized protein</fullName>
    </submittedName>
</protein>
<proteinExistence type="predicted"/>
<name>A0A3G2R581_9FIRM</name>
<gene>
    <name evidence="1" type="ORF">D2962_08295</name>
</gene>
<keyword evidence="2" id="KW-1185">Reference proteome</keyword>
<organism evidence="1 2">
    <name type="scientific">Biomaibacter acetigenes</name>
    <dbReference type="NCBI Taxonomy" id="2316383"/>
    <lineage>
        <taxon>Bacteria</taxon>
        <taxon>Bacillati</taxon>
        <taxon>Bacillota</taxon>
        <taxon>Clostridia</taxon>
        <taxon>Thermosediminibacterales</taxon>
        <taxon>Tepidanaerobacteraceae</taxon>
        <taxon>Biomaibacter</taxon>
    </lineage>
</organism>
<evidence type="ECO:0000313" key="2">
    <source>
        <dbReference type="Proteomes" id="UP000280960"/>
    </source>
</evidence>
<dbReference type="AlphaFoldDB" id="A0A3G2R581"/>